<organism evidence="15 16">
    <name type="scientific">Culicoidibacter larvae</name>
    <dbReference type="NCBI Taxonomy" id="2579976"/>
    <lineage>
        <taxon>Bacteria</taxon>
        <taxon>Bacillati</taxon>
        <taxon>Bacillota</taxon>
        <taxon>Culicoidibacteria</taxon>
        <taxon>Culicoidibacterales</taxon>
        <taxon>Culicoidibacteraceae</taxon>
        <taxon>Culicoidibacter</taxon>
    </lineage>
</organism>
<dbReference type="PROSITE" id="PS51103">
    <property type="entry name" value="PTS_EIIC_TYPE_1"/>
    <property type="match status" value="1"/>
</dbReference>
<comment type="caution">
    <text evidence="15">The sequence shown here is derived from an EMBL/GenBank/DDBJ whole genome shotgun (WGS) entry which is preliminary data.</text>
</comment>
<accession>A0A5R8QAR4</accession>
<keyword evidence="2" id="KW-0813">Transport</keyword>
<name>A0A5R8QAR4_9FIRM</name>
<evidence type="ECO:0000256" key="1">
    <source>
        <dbReference type="ARBA" id="ARBA00004651"/>
    </source>
</evidence>
<dbReference type="GO" id="GO:0005886">
    <property type="term" value="C:plasma membrane"/>
    <property type="evidence" value="ECO:0007669"/>
    <property type="project" value="UniProtKB-SubCell"/>
</dbReference>
<dbReference type="InterPro" id="IPR001996">
    <property type="entry name" value="PTS_IIB_1"/>
</dbReference>
<feature type="transmembrane region" description="Helical" evidence="12">
    <location>
        <begin position="376"/>
        <end position="393"/>
    </location>
</feature>
<dbReference type="PANTHER" id="PTHR30175:SF3">
    <property type="entry name" value="PTS SYSTEM N-ACETYLMURAMIC ACID-SPECIFIC EIIBC COMPONENT"/>
    <property type="match status" value="1"/>
</dbReference>
<feature type="transmembrane region" description="Helical" evidence="12">
    <location>
        <begin position="279"/>
        <end position="298"/>
    </location>
</feature>
<evidence type="ECO:0000256" key="3">
    <source>
        <dbReference type="ARBA" id="ARBA00022475"/>
    </source>
</evidence>
<dbReference type="FunCoup" id="A0A5R8QAR4">
    <property type="interactions" value="49"/>
</dbReference>
<feature type="transmembrane region" description="Helical" evidence="12">
    <location>
        <begin position="256"/>
        <end position="273"/>
    </location>
</feature>
<evidence type="ECO:0000256" key="12">
    <source>
        <dbReference type="SAM" id="Phobius"/>
    </source>
</evidence>
<dbReference type="AlphaFoldDB" id="A0A5R8QAR4"/>
<dbReference type="EMBL" id="VBWP01000007">
    <property type="protein sequence ID" value="TLG72749.1"/>
    <property type="molecule type" value="Genomic_DNA"/>
</dbReference>
<dbReference type="InterPro" id="IPR003352">
    <property type="entry name" value="PTS_EIIC"/>
</dbReference>
<dbReference type="GO" id="GO:0008982">
    <property type="term" value="F:protein-N(PI)-phosphohistidine-sugar phosphotransferase activity"/>
    <property type="evidence" value="ECO:0007669"/>
    <property type="project" value="InterPro"/>
</dbReference>
<evidence type="ECO:0000256" key="10">
    <source>
        <dbReference type="ARBA" id="ARBA00023136"/>
    </source>
</evidence>
<proteinExistence type="predicted"/>
<evidence type="ECO:0000256" key="8">
    <source>
        <dbReference type="ARBA" id="ARBA00022777"/>
    </source>
</evidence>
<dbReference type="InterPro" id="IPR018113">
    <property type="entry name" value="PTrfase_EIIB_Cys"/>
</dbReference>
<dbReference type="GO" id="GO:0009401">
    <property type="term" value="P:phosphoenolpyruvate-dependent sugar phosphotransferase system"/>
    <property type="evidence" value="ECO:0007669"/>
    <property type="project" value="UniProtKB-KW"/>
</dbReference>
<feature type="transmembrane region" description="Helical" evidence="12">
    <location>
        <begin position="305"/>
        <end position="329"/>
    </location>
</feature>
<feature type="domain" description="PTS EIIB type-1" evidence="13">
    <location>
        <begin position="4"/>
        <end position="86"/>
    </location>
</feature>
<evidence type="ECO:0000259" key="13">
    <source>
        <dbReference type="PROSITE" id="PS51098"/>
    </source>
</evidence>
<evidence type="ECO:0000256" key="11">
    <source>
        <dbReference type="PROSITE-ProRule" id="PRU00421"/>
    </source>
</evidence>
<evidence type="ECO:0000256" key="4">
    <source>
        <dbReference type="ARBA" id="ARBA00022597"/>
    </source>
</evidence>
<keyword evidence="10 12" id="KW-0472">Membrane</keyword>
<feature type="active site" description="Phosphocysteine intermediate; for EIIB activity" evidence="11">
    <location>
        <position position="26"/>
    </location>
</feature>
<keyword evidence="9 12" id="KW-1133">Transmembrane helix</keyword>
<dbReference type="InParanoid" id="A0A5R8QAR4"/>
<dbReference type="PANTHER" id="PTHR30175">
    <property type="entry name" value="PHOSPHOTRANSFERASE SYSTEM TRANSPORT PROTEIN"/>
    <property type="match status" value="1"/>
</dbReference>
<evidence type="ECO:0000256" key="5">
    <source>
        <dbReference type="ARBA" id="ARBA00022679"/>
    </source>
</evidence>
<feature type="transmembrane region" description="Helical" evidence="12">
    <location>
        <begin position="399"/>
        <end position="419"/>
    </location>
</feature>
<dbReference type="SUPFAM" id="SSF55604">
    <property type="entry name" value="Glucose permease domain IIB"/>
    <property type="match status" value="1"/>
</dbReference>
<evidence type="ECO:0000256" key="2">
    <source>
        <dbReference type="ARBA" id="ARBA00022448"/>
    </source>
</evidence>
<evidence type="ECO:0000256" key="7">
    <source>
        <dbReference type="ARBA" id="ARBA00022692"/>
    </source>
</evidence>
<gene>
    <name evidence="15" type="ORF">FEZ08_08590</name>
</gene>
<reference evidence="15 16" key="1">
    <citation type="submission" date="2019-05" db="EMBL/GenBank/DDBJ databases">
        <title>Culicoidintestinum kansasii gen. nov., sp. nov. from the gastrointestinal tract of the biting midge, Culicoides sonorensis.</title>
        <authorList>
            <person name="Neupane S."/>
            <person name="Ghosh A."/>
            <person name="Gunther S."/>
            <person name="Martin K."/>
            <person name="Zurek L."/>
        </authorList>
    </citation>
    <scope>NUCLEOTIDE SEQUENCE [LARGE SCALE GENOMIC DNA]</scope>
    <source>
        <strain evidence="15 16">CS-1</strain>
    </source>
</reference>
<keyword evidence="6" id="KW-0598">Phosphotransferase system</keyword>
<keyword evidence="3" id="KW-1003">Cell membrane</keyword>
<feature type="transmembrane region" description="Helical" evidence="12">
    <location>
        <begin position="123"/>
        <end position="143"/>
    </location>
</feature>
<evidence type="ECO:0000313" key="16">
    <source>
        <dbReference type="Proteomes" id="UP000306912"/>
    </source>
</evidence>
<keyword evidence="4" id="KW-0762">Sugar transport</keyword>
<feature type="domain" description="PTS EIIC type-1" evidence="14">
    <location>
        <begin position="118"/>
        <end position="480"/>
    </location>
</feature>
<keyword evidence="5" id="KW-0808">Transferase</keyword>
<dbReference type="RefSeq" id="WP_138191393.1">
    <property type="nucleotide sequence ID" value="NZ_VBWP01000007.1"/>
</dbReference>
<feature type="transmembrane region" description="Helical" evidence="12">
    <location>
        <begin position="229"/>
        <end position="249"/>
    </location>
</feature>
<dbReference type="Pfam" id="PF02378">
    <property type="entry name" value="PTS_EIIC"/>
    <property type="match status" value="1"/>
</dbReference>
<dbReference type="PROSITE" id="PS51098">
    <property type="entry name" value="PTS_EIIB_TYPE_1"/>
    <property type="match status" value="1"/>
</dbReference>
<dbReference type="GO" id="GO:0090588">
    <property type="term" value="F:protein-phosphocysteine-N-acetylmuramate phosphotransferase system transporter activity"/>
    <property type="evidence" value="ECO:0007669"/>
    <property type="project" value="TreeGrafter"/>
</dbReference>
<dbReference type="GO" id="GO:0016301">
    <property type="term" value="F:kinase activity"/>
    <property type="evidence" value="ECO:0007669"/>
    <property type="project" value="UniProtKB-KW"/>
</dbReference>
<dbReference type="OrthoDB" id="9769191at2"/>
<protein>
    <submittedName>
        <fullName evidence="15">PTS tagatose transporter subunit IIABC</fullName>
    </submittedName>
</protein>
<dbReference type="Gene3D" id="3.30.1360.60">
    <property type="entry name" value="Glucose permease domain IIB"/>
    <property type="match status" value="1"/>
</dbReference>
<keyword evidence="16" id="KW-1185">Reference proteome</keyword>
<dbReference type="Proteomes" id="UP000306912">
    <property type="component" value="Unassembled WGS sequence"/>
</dbReference>
<feature type="transmembrane region" description="Helical" evidence="12">
    <location>
        <begin position="450"/>
        <end position="470"/>
    </location>
</feature>
<feature type="transmembrane region" description="Helical" evidence="12">
    <location>
        <begin position="426"/>
        <end position="444"/>
    </location>
</feature>
<evidence type="ECO:0000256" key="6">
    <source>
        <dbReference type="ARBA" id="ARBA00022683"/>
    </source>
</evidence>
<keyword evidence="8" id="KW-0418">Kinase</keyword>
<dbReference type="CDD" id="cd00212">
    <property type="entry name" value="PTS_IIB_glc"/>
    <property type="match status" value="1"/>
</dbReference>
<evidence type="ECO:0000259" key="14">
    <source>
        <dbReference type="PROSITE" id="PS51103"/>
    </source>
</evidence>
<feature type="transmembrane region" description="Helical" evidence="12">
    <location>
        <begin position="341"/>
        <end position="364"/>
    </location>
</feature>
<dbReference type="InterPro" id="IPR050558">
    <property type="entry name" value="PTS_Sugar-Specific_Components"/>
</dbReference>
<dbReference type="InterPro" id="IPR013013">
    <property type="entry name" value="PTS_EIIC_1"/>
</dbReference>
<dbReference type="FunFam" id="3.30.1360.60:FF:000001">
    <property type="entry name" value="PTS system glucose-specific IIBC component PtsG"/>
    <property type="match status" value="1"/>
</dbReference>
<comment type="subcellular location">
    <subcellularLocation>
        <location evidence="1">Cell membrane</location>
        <topology evidence="1">Multi-pass membrane protein</topology>
    </subcellularLocation>
</comment>
<feature type="transmembrane region" description="Helical" evidence="12">
    <location>
        <begin position="155"/>
        <end position="175"/>
    </location>
</feature>
<dbReference type="Pfam" id="PF00367">
    <property type="entry name" value="PTS_EIIB"/>
    <property type="match status" value="1"/>
</dbReference>
<dbReference type="InterPro" id="IPR036878">
    <property type="entry name" value="Glu_permease_IIB"/>
</dbReference>
<feature type="transmembrane region" description="Helical" evidence="12">
    <location>
        <begin position="187"/>
        <end position="209"/>
    </location>
</feature>
<evidence type="ECO:0000313" key="15">
    <source>
        <dbReference type="EMBL" id="TLG72749.1"/>
    </source>
</evidence>
<evidence type="ECO:0000256" key="9">
    <source>
        <dbReference type="ARBA" id="ARBA00022989"/>
    </source>
</evidence>
<sequence>MNYDQLAKDILADVGGADNISSFTNCMTRLRVNVKSVGAVDAAKLKAEKGVMGIVEGQQMQIIVGPGHAQRLRDAFEKISGIKGDATVADDVDYEDVAAATKAGVKSKQNSAFQRGLKHVGNIFIPLIPGFVATGLIAAIANVCKTFWPELVTNPWFLLFAAGGGLLVGALNIVAGYNAAKEFGGSAVIGAIMGALVSSPALAGIAATATTAAQPLEFIIPLVNFTVKLSPNLGGVIGVIFSAFICAMLEKQLRKVVPAVLDLFVVPFVTIILGGILTIFVIMPIASIVMSGLIYVLVDILLNQLGIIGGYVLAASFLPMVMLGIHQAFTPIHTELITSAGFTVLLPIMAMAGAGQVGAAIAVFVKTKDLKLKETAASGLPVGFLGVGEPLIYGVSLPLFWPFVTACLGAGFGGAFIALANTLGNTVGAVAIGPSGLLLIPLIANGQWLWYVGGLVISYVMGFVLTYFFGYNDKLLERLR</sequence>
<keyword evidence="7 12" id="KW-0812">Transmembrane</keyword>